<evidence type="ECO:0000256" key="1">
    <source>
        <dbReference type="SAM" id="MobiDB-lite"/>
    </source>
</evidence>
<name>A0A0B6ZL40_9EUPU</name>
<dbReference type="AlphaFoldDB" id="A0A0B6ZL40"/>
<protein>
    <submittedName>
        <fullName evidence="2">Uncharacterized protein</fullName>
    </submittedName>
</protein>
<feature type="non-terminal residue" evidence="2">
    <location>
        <position position="153"/>
    </location>
</feature>
<feature type="region of interest" description="Disordered" evidence="1">
    <location>
        <begin position="1"/>
        <end position="48"/>
    </location>
</feature>
<feature type="compositionally biased region" description="Polar residues" evidence="1">
    <location>
        <begin position="30"/>
        <end position="45"/>
    </location>
</feature>
<evidence type="ECO:0000313" key="2">
    <source>
        <dbReference type="EMBL" id="CEK68430.1"/>
    </source>
</evidence>
<feature type="region of interest" description="Disordered" evidence="1">
    <location>
        <begin position="78"/>
        <end position="126"/>
    </location>
</feature>
<proteinExistence type="predicted"/>
<feature type="non-terminal residue" evidence="2">
    <location>
        <position position="1"/>
    </location>
</feature>
<feature type="compositionally biased region" description="Acidic residues" evidence="1">
    <location>
        <begin position="1"/>
        <end position="13"/>
    </location>
</feature>
<accession>A0A0B6ZL40</accession>
<organism evidence="2">
    <name type="scientific">Arion vulgaris</name>
    <dbReference type="NCBI Taxonomy" id="1028688"/>
    <lineage>
        <taxon>Eukaryota</taxon>
        <taxon>Metazoa</taxon>
        <taxon>Spiralia</taxon>
        <taxon>Lophotrochozoa</taxon>
        <taxon>Mollusca</taxon>
        <taxon>Gastropoda</taxon>
        <taxon>Heterobranchia</taxon>
        <taxon>Euthyneura</taxon>
        <taxon>Panpulmonata</taxon>
        <taxon>Eupulmonata</taxon>
        <taxon>Stylommatophora</taxon>
        <taxon>Helicina</taxon>
        <taxon>Arionoidea</taxon>
        <taxon>Arionidae</taxon>
        <taxon>Arion</taxon>
    </lineage>
</organism>
<sequence>VSNEDDSEDDDDVVEHNAPYENIKGKNEKAVSSTTNDMDISSQSHSLEKSVKDLDMDTMDMQSDEAVSHADHSHYSKGIIYDSNFPNHKPSVKKDLTNPAKLRQEDSVSKSINNQAASSSVLGNNDLQNMPVKKALSVTHFQPGQLNTESDVS</sequence>
<feature type="compositionally biased region" description="Polar residues" evidence="1">
    <location>
        <begin position="139"/>
        <end position="153"/>
    </location>
</feature>
<reference evidence="2" key="1">
    <citation type="submission" date="2014-12" db="EMBL/GenBank/DDBJ databases">
        <title>Insight into the proteome of Arion vulgaris.</title>
        <authorList>
            <person name="Aradska J."/>
            <person name="Bulat T."/>
            <person name="Smidak R."/>
            <person name="Sarate P."/>
            <person name="Gangsoo J."/>
            <person name="Sialana F."/>
            <person name="Bilban M."/>
            <person name="Lubec G."/>
        </authorList>
    </citation>
    <scope>NUCLEOTIDE SEQUENCE</scope>
    <source>
        <tissue evidence="2">Skin</tissue>
    </source>
</reference>
<feature type="compositionally biased region" description="Basic and acidic residues" evidence="1">
    <location>
        <begin position="92"/>
        <end position="108"/>
    </location>
</feature>
<feature type="region of interest" description="Disordered" evidence="1">
    <location>
        <begin position="134"/>
        <end position="153"/>
    </location>
</feature>
<gene>
    <name evidence="2" type="primary">ORF66308</name>
</gene>
<dbReference type="EMBL" id="HACG01021565">
    <property type="protein sequence ID" value="CEK68430.1"/>
    <property type="molecule type" value="Transcribed_RNA"/>
</dbReference>
<feature type="compositionally biased region" description="Polar residues" evidence="1">
    <location>
        <begin position="109"/>
        <end position="126"/>
    </location>
</feature>